<dbReference type="PANTHER" id="PTHR14859">
    <property type="entry name" value="CALCOFLUOR WHITE HYPERSENSITIVE PROTEIN PRECURSOR"/>
    <property type="match status" value="1"/>
</dbReference>
<dbReference type="Pfam" id="PF03372">
    <property type="entry name" value="Exo_endo_phos"/>
    <property type="match status" value="1"/>
</dbReference>
<evidence type="ECO:0000313" key="3">
    <source>
        <dbReference type="EMBL" id="MBB4044802.1"/>
    </source>
</evidence>
<keyword evidence="3" id="KW-0540">Nuclease</keyword>
<keyword evidence="1" id="KW-0472">Membrane</keyword>
<comment type="caution">
    <text evidence="3">The sequence shown here is derived from an EMBL/GenBank/DDBJ whole genome shotgun (WGS) entry which is preliminary data.</text>
</comment>
<dbReference type="Gene3D" id="3.60.10.10">
    <property type="entry name" value="Endonuclease/exonuclease/phosphatase"/>
    <property type="match status" value="1"/>
</dbReference>
<keyword evidence="3" id="KW-0378">Hydrolase</keyword>
<proteinExistence type="predicted"/>
<dbReference type="SUPFAM" id="SSF56219">
    <property type="entry name" value="DNase I-like"/>
    <property type="match status" value="1"/>
</dbReference>
<dbReference type="InterPro" id="IPR036691">
    <property type="entry name" value="Endo/exonu/phosph_ase_sf"/>
</dbReference>
<dbReference type="Proteomes" id="UP000560658">
    <property type="component" value="Unassembled WGS sequence"/>
</dbReference>
<dbReference type="AlphaFoldDB" id="A0A840D8Q9"/>
<feature type="domain" description="Endonuclease/exonuclease/phosphatase" evidence="2">
    <location>
        <begin position="114"/>
        <end position="359"/>
    </location>
</feature>
<keyword evidence="1" id="KW-0812">Transmembrane</keyword>
<dbReference type="PANTHER" id="PTHR14859:SF15">
    <property type="entry name" value="ENDONUCLEASE_EXONUCLEASE_PHOSPHATASE DOMAIN-CONTAINING PROTEIN"/>
    <property type="match status" value="1"/>
</dbReference>
<dbReference type="InterPro" id="IPR005135">
    <property type="entry name" value="Endo/exonuclease/phosphatase"/>
</dbReference>
<reference evidence="3" key="1">
    <citation type="submission" date="2020-08" db="EMBL/GenBank/DDBJ databases">
        <title>Genomic Encyclopedia of Type Strains, Phase IV (KMG-IV): sequencing the most valuable type-strain genomes for metagenomic binning, comparative biology and taxonomic classification.</title>
        <authorList>
            <person name="Goeker M."/>
        </authorList>
    </citation>
    <scope>NUCLEOTIDE SEQUENCE [LARGE SCALE GENOMIC DNA]</scope>
    <source>
        <strain evidence="3">DSM 105720</strain>
    </source>
</reference>
<dbReference type="InterPro" id="IPR051916">
    <property type="entry name" value="GPI-anchor_lipid_remodeler"/>
</dbReference>
<evidence type="ECO:0000313" key="4">
    <source>
        <dbReference type="Proteomes" id="UP000560658"/>
    </source>
</evidence>
<evidence type="ECO:0000256" key="1">
    <source>
        <dbReference type="SAM" id="Phobius"/>
    </source>
</evidence>
<dbReference type="GO" id="GO:0016020">
    <property type="term" value="C:membrane"/>
    <property type="evidence" value="ECO:0007669"/>
    <property type="project" value="GOC"/>
</dbReference>
<feature type="transmembrane region" description="Helical" evidence="1">
    <location>
        <begin position="7"/>
        <end position="32"/>
    </location>
</feature>
<protein>
    <submittedName>
        <fullName evidence="3">Endonuclease/exonuclease/phosphatase family metal-dependent hydrolase</fullName>
    </submittedName>
</protein>
<gene>
    <name evidence="3" type="ORF">GGR06_002600</name>
</gene>
<sequence>MKAVFRLFYYISILLTCVLAGVTFIGCLAGYISPYECMFASFVALFLPTLLLLNMGAVLYWAIRWRFWVFLPLLAVVANWGFLTRVIQLSNTASDLYVQTDSTASANYTQLVVATYNVDRFGSDHVARSCKEIASYMKTQEVDVMCFQEFGGNNDFTVDSIRTTLSEWTYSYIPIGSPNKDPLLQLAIFSRYPIRAQQLVTYPDSKNCSLWCDIDINGQVVRLFNNHLQTTAVSHNRRELEREFKIESGQGICRALSTLISGLRDNFKKRSVQANYLRHMVDVSPHPTLVCGDLNSLPSSYTYRQIIGTKLLDGFQTCGKGYMHTYRYLKRLLRIDYIFHTADFIGLEYFSPELEHSDHKPVLMRMKI</sequence>
<accession>A0A840D8Q9</accession>
<organism evidence="3 4">
    <name type="scientific">Bacteroides reticulotermitis</name>
    <dbReference type="NCBI Taxonomy" id="1133319"/>
    <lineage>
        <taxon>Bacteria</taxon>
        <taxon>Pseudomonadati</taxon>
        <taxon>Bacteroidota</taxon>
        <taxon>Bacteroidia</taxon>
        <taxon>Bacteroidales</taxon>
        <taxon>Bacteroidaceae</taxon>
        <taxon>Bacteroides</taxon>
    </lineage>
</organism>
<dbReference type="CDD" id="cd09084">
    <property type="entry name" value="EEP-2"/>
    <property type="match status" value="1"/>
</dbReference>
<dbReference type="PROSITE" id="PS51257">
    <property type="entry name" value="PROKAR_LIPOPROTEIN"/>
    <property type="match status" value="1"/>
</dbReference>
<name>A0A840D8Q9_9BACE</name>
<dbReference type="GO" id="GO:0004519">
    <property type="term" value="F:endonuclease activity"/>
    <property type="evidence" value="ECO:0007669"/>
    <property type="project" value="UniProtKB-KW"/>
</dbReference>
<dbReference type="EMBL" id="JACIER010000010">
    <property type="protein sequence ID" value="MBB4044802.1"/>
    <property type="molecule type" value="Genomic_DNA"/>
</dbReference>
<dbReference type="GO" id="GO:0004527">
    <property type="term" value="F:exonuclease activity"/>
    <property type="evidence" value="ECO:0007669"/>
    <property type="project" value="UniProtKB-KW"/>
</dbReference>
<feature type="transmembrane region" description="Helical" evidence="1">
    <location>
        <begin position="67"/>
        <end position="87"/>
    </location>
</feature>
<keyword evidence="3" id="KW-0255">Endonuclease</keyword>
<dbReference type="GO" id="GO:0006506">
    <property type="term" value="P:GPI anchor biosynthetic process"/>
    <property type="evidence" value="ECO:0007669"/>
    <property type="project" value="TreeGrafter"/>
</dbReference>
<keyword evidence="1" id="KW-1133">Transmembrane helix</keyword>
<feature type="transmembrane region" description="Helical" evidence="1">
    <location>
        <begin position="38"/>
        <end position="60"/>
    </location>
</feature>
<keyword evidence="4" id="KW-1185">Reference proteome</keyword>
<evidence type="ECO:0000259" key="2">
    <source>
        <dbReference type="Pfam" id="PF03372"/>
    </source>
</evidence>
<dbReference type="RefSeq" id="WP_044164699.1">
    <property type="nucleotide sequence ID" value="NZ_JACIER010000010.1"/>
</dbReference>